<dbReference type="AlphaFoldDB" id="A0A6H2H7R0"/>
<name>A0A6H2H7R0_9BURK</name>
<accession>A0A6H2H7R0</accession>
<sequence>MVSGVLAKGAPADRAITTAAKFSVGDHVRTLQTQANHHTRLPAYARDKLGCIAAVRAVHVYPDSNAQGLGEQPQWLYSVAFEGAALWGQEAEHGLTVYLDAWEPYLEQVK</sequence>
<protein>
    <submittedName>
        <fullName evidence="2">Cobalt-containing nitrile hydratase subunit beta</fullName>
        <ecNumber evidence="2">4.2.1.84</ecNumber>
    </submittedName>
</protein>
<proteinExistence type="predicted"/>
<keyword evidence="2" id="KW-0456">Lyase</keyword>
<dbReference type="KEGG" id="pvac:HC248_01193"/>
<dbReference type="EMBL" id="CP051461">
    <property type="protein sequence ID" value="QJC55909.1"/>
    <property type="molecule type" value="Genomic_DNA"/>
</dbReference>
<dbReference type="RefSeq" id="WP_272953641.1">
    <property type="nucleotide sequence ID" value="NZ_CP051461.1"/>
</dbReference>
<dbReference type="GO" id="GO:0018822">
    <property type="term" value="F:nitrile hydratase activity"/>
    <property type="evidence" value="ECO:0007669"/>
    <property type="project" value="UniProtKB-EC"/>
</dbReference>
<dbReference type="Gene3D" id="2.30.30.50">
    <property type="match status" value="1"/>
</dbReference>
<dbReference type="Proteomes" id="UP000502041">
    <property type="component" value="Chromosome"/>
</dbReference>
<evidence type="ECO:0000313" key="3">
    <source>
        <dbReference type="Proteomes" id="UP000502041"/>
    </source>
</evidence>
<evidence type="ECO:0000313" key="2">
    <source>
        <dbReference type="EMBL" id="QJC55909.1"/>
    </source>
</evidence>
<dbReference type="Pfam" id="PF02211">
    <property type="entry name" value="NHase_beta_C"/>
    <property type="match status" value="1"/>
</dbReference>
<keyword evidence="3" id="KW-1185">Reference proteome</keyword>
<feature type="domain" description="Nitrile hydratase beta subunit" evidence="1">
    <location>
        <begin position="11"/>
        <end position="107"/>
    </location>
</feature>
<dbReference type="SUPFAM" id="SSF50090">
    <property type="entry name" value="Electron transport accessory proteins"/>
    <property type="match status" value="1"/>
</dbReference>
<dbReference type="InterPro" id="IPR008990">
    <property type="entry name" value="Elect_transpt_acc-like_dom_sf"/>
</dbReference>
<reference evidence="2 3" key="1">
    <citation type="submission" date="2020-04" db="EMBL/GenBank/DDBJ databases">
        <title>Complete genome of a Psychrophilic, Marine, Gas Vacuolate Bacterium Polaromonas vacuolata KCTC 22033T.</title>
        <authorList>
            <person name="Hwang K."/>
            <person name="Kim K.M."/>
        </authorList>
    </citation>
    <scope>NUCLEOTIDE SEQUENCE [LARGE SCALE GENOMIC DNA]</scope>
    <source>
        <strain evidence="2 3">KCTC 22033</strain>
    </source>
</reference>
<organism evidence="2 3">
    <name type="scientific">Polaromonas vacuolata</name>
    <dbReference type="NCBI Taxonomy" id="37448"/>
    <lineage>
        <taxon>Bacteria</taxon>
        <taxon>Pseudomonadati</taxon>
        <taxon>Pseudomonadota</taxon>
        <taxon>Betaproteobacteria</taxon>
        <taxon>Burkholderiales</taxon>
        <taxon>Comamonadaceae</taxon>
        <taxon>Polaromonas</taxon>
    </lineage>
</organism>
<gene>
    <name evidence="2" type="ORF">HC248_01193</name>
</gene>
<dbReference type="InterPro" id="IPR024690">
    <property type="entry name" value="CN_hydtase_beta_dom_C"/>
</dbReference>
<dbReference type="EC" id="4.2.1.84" evidence="2"/>
<evidence type="ECO:0000259" key="1">
    <source>
        <dbReference type="Pfam" id="PF02211"/>
    </source>
</evidence>